<dbReference type="STRING" id="4829.A0A168KJU5"/>
<keyword evidence="4" id="KW-0862">Zinc</keyword>
<evidence type="ECO:0000256" key="6">
    <source>
        <dbReference type="SAM" id="MobiDB-lite"/>
    </source>
</evidence>
<evidence type="ECO:0000256" key="3">
    <source>
        <dbReference type="ARBA" id="ARBA00022771"/>
    </source>
</evidence>
<dbReference type="Gene3D" id="3.30.160.60">
    <property type="entry name" value="Classic Zinc Finger"/>
    <property type="match status" value="2"/>
</dbReference>
<dbReference type="GO" id="GO:0000978">
    <property type="term" value="F:RNA polymerase II cis-regulatory region sequence-specific DNA binding"/>
    <property type="evidence" value="ECO:0007669"/>
    <property type="project" value="TreeGrafter"/>
</dbReference>
<keyword evidence="1" id="KW-0479">Metal-binding</keyword>
<gene>
    <name evidence="8" type="primary">ABSGL_00077.1 scaffold 134</name>
</gene>
<feature type="region of interest" description="Disordered" evidence="6">
    <location>
        <begin position="238"/>
        <end position="257"/>
    </location>
</feature>
<feature type="compositionally biased region" description="Low complexity" evidence="6">
    <location>
        <begin position="333"/>
        <end position="349"/>
    </location>
</feature>
<dbReference type="GO" id="GO:0005667">
    <property type="term" value="C:transcription regulator complex"/>
    <property type="evidence" value="ECO:0007669"/>
    <property type="project" value="TreeGrafter"/>
</dbReference>
<keyword evidence="2" id="KW-0677">Repeat</keyword>
<name>A0A168KJU5_ABSGL</name>
<dbReference type="GO" id="GO:0000981">
    <property type="term" value="F:DNA-binding transcription factor activity, RNA polymerase II-specific"/>
    <property type="evidence" value="ECO:0007669"/>
    <property type="project" value="UniProtKB-ARBA"/>
</dbReference>
<protein>
    <recommendedName>
        <fullName evidence="7">C2H2-type domain-containing protein</fullName>
    </recommendedName>
</protein>
<evidence type="ECO:0000259" key="7">
    <source>
        <dbReference type="PROSITE" id="PS50157"/>
    </source>
</evidence>
<dbReference type="OrthoDB" id="6365676at2759"/>
<dbReference type="InterPro" id="IPR036236">
    <property type="entry name" value="Znf_C2H2_sf"/>
</dbReference>
<evidence type="ECO:0000256" key="1">
    <source>
        <dbReference type="ARBA" id="ARBA00022723"/>
    </source>
</evidence>
<evidence type="ECO:0000256" key="2">
    <source>
        <dbReference type="ARBA" id="ARBA00022737"/>
    </source>
</evidence>
<organism evidence="8">
    <name type="scientific">Absidia glauca</name>
    <name type="common">Pin mould</name>
    <dbReference type="NCBI Taxonomy" id="4829"/>
    <lineage>
        <taxon>Eukaryota</taxon>
        <taxon>Fungi</taxon>
        <taxon>Fungi incertae sedis</taxon>
        <taxon>Mucoromycota</taxon>
        <taxon>Mucoromycotina</taxon>
        <taxon>Mucoromycetes</taxon>
        <taxon>Mucorales</taxon>
        <taxon>Cunninghamellaceae</taxon>
        <taxon>Absidia</taxon>
    </lineage>
</organism>
<dbReference type="SUPFAM" id="SSF57667">
    <property type="entry name" value="beta-beta-alpha zinc fingers"/>
    <property type="match status" value="1"/>
</dbReference>
<accession>A0A168KJU5</accession>
<evidence type="ECO:0000313" key="9">
    <source>
        <dbReference type="Proteomes" id="UP000078561"/>
    </source>
</evidence>
<dbReference type="PANTHER" id="PTHR14003:SF19">
    <property type="entry name" value="YY2 TRANSCRIPTION FACTOR"/>
    <property type="match status" value="1"/>
</dbReference>
<dbReference type="PANTHER" id="PTHR14003">
    <property type="entry name" value="TRANSCRIPTIONAL REPRESSOR PROTEIN YY"/>
    <property type="match status" value="1"/>
</dbReference>
<dbReference type="GO" id="GO:0008270">
    <property type="term" value="F:zinc ion binding"/>
    <property type="evidence" value="ECO:0007669"/>
    <property type="project" value="UniProtKB-KW"/>
</dbReference>
<keyword evidence="9" id="KW-1185">Reference proteome</keyword>
<dbReference type="GO" id="GO:0031519">
    <property type="term" value="C:PcG protein complex"/>
    <property type="evidence" value="ECO:0007669"/>
    <property type="project" value="TreeGrafter"/>
</dbReference>
<dbReference type="GO" id="GO:0000785">
    <property type="term" value="C:chromatin"/>
    <property type="evidence" value="ECO:0007669"/>
    <property type="project" value="TreeGrafter"/>
</dbReference>
<dbReference type="OMA" id="SIEISTH"/>
<keyword evidence="3 5" id="KW-0863">Zinc-finger</keyword>
<dbReference type="AlphaFoldDB" id="A0A168KJU5"/>
<dbReference type="InterPro" id="IPR013087">
    <property type="entry name" value="Znf_C2H2_type"/>
</dbReference>
<sequence>MFSPINDIHATTFDGTDGLCNNNNNSSQLDLSNGMDYMRRFSYADLLSNHSESSLSDYEQQTPSPSNGYEDYIFQQQQHLQPQQHPLDEQKRRMSMIEQATYYHHQQQQQQQQQPSSYLLSTDYLQPLSNASMSMLPPSSLGYAPSVTSGSAYYQQRSMSYSAGDMMSTLVPTMFNYQSSPMMMNTSSSNTSATATITSADMLPFGDATTTTSSSNDDLHGLMPRDDNAQSQVKLTKSGKVKQYRSRGRRVSNNPTLGTKMFTCKHDDCGKIFKRSEHLKRHIRSIHTLEKPFECPYQTCSKRFSRSDNLNQHIRIHRHTNKEKLANPKSHSLESSPSSSPSSQHSSFSNRMPSFM</sequence>
<dbReference type="Proteomes" id="UP000078561">
    <property type="component" value="Unassembled WGS sequence"/>
</dbReference>
<feature type="region of interest" description="Disordered" evidence="6">
    <location>
        <begin position="319"/>
        <end position="356"/>
    </location>
</feature>
<evidence type="ECO:0000256" key="5">
    <source>
        <dbReference type="PROSITE-ProRule" id="PRU00042"/>
    </source>
</evidence>
<feature type="compositionally biased region" description="Basic residues" evidence="6">
    <location>
        <begin position="238"/>
        <end position="250"/>
    </location>
</feature>
<reference evidence="8" key="1">
    <citation type="submission" date="2016-04" db="EMBL/GenBank/DDBJ databases">
        <authorList>
            <person name="Evans L.H."/>
            <person name="Alamgir A."/>
            <person name="Owens N."/>
            <person name="Weber N.D."/>
            <person name="Virtaneva K."/>
            <person name="Barbian K."/>
            <person name="Babar A."/>
            <person name="Rosenke K."/>
        </authorList>
    </citation>
    <scope>NUCLEOTIDE SEQUENCE [LARGE SCALE GENOMIC DNA]</scope>
    <source>
        <strain evidence="8">CBS 101.48</strain>
    </source>
</reference>
<feature type="domain" description="C2H2-type" evidence="7">
    <location>
        <begin position="293"/>
        <end position="324"/>
    </location>
</feature>
<dbReference type="SMART" id="SM00355">
    <property type="entry name" value="ZnF_C2H2"/>
    <property type="match status" value="2"/>
</dbReference>
<dbReference type="FunFam" id="3.30.160.60:FF:000072">
    <property type="entry name" value="zinc finger protein 143 isoform X1"/>
    <property type="match status" value="2"/>
</dbReference>
<dbReference type="InParanoid" id="A0A168KJU5"/>
<evidence type="ECO:0000256" key="4">
    <source>
        <dbReference type="ARBA" id="ARBA00022833"/>
    </source>
</evidence>
<dbReference type="EMBL" id="LT549935">
    <property type="protein sequence ID" value="SAL94791.1"/>
    <property type="molecule type" value="Genomic_DNA"/>
</dbReference>
<proteinExistence type="predicted"/>
<dbReference type="Pfam" id="PF00096">
    <property type="entry name" value="zf-C2H2"/>
    <property type="match status" value="2"/>
</dbReference>
<evidence type="ECO:0000313" key="8">
    <source>
        <dbReference type="EMBL" id="SAL94791.1"/>
    </source>
</evidence>
<dbReference type="PROSITE" id="PS50157">
    <property type="entry name" value="ZINC_FINGER_C2H2_2"/>
    <property type="match status" value="2"/>
</dbReference>
<dbReference type="PROSITE" id="PS00028">
    <property type="entry name" value="ZINC_FINGER_C2H2_1"/>
    <property type="match status" value="2"/>
</dbReference>
<feature type="domain" description="C2H2-type" evidence="7">
    <location>
        <begin position="262"/>
        <end position="292"/>
    </location>
</feature>